<keyword evidence="4 11" id="KW-0808">Transferase</keyword>
<evidence type="ECO:0000313" key="11">
    <source>
        <dbReference type="EMBL" id="MFI2320172.1"/>
    </source>
</evidence>
<dbReference type="Proteomes" id="UP001611450">
    <property type="component" value="Unassembled WGS sequence"/>
</dbReference>
<feature type="transmembrane region" description="Helical" evidence="8">
    <location>
        <begin position="414"/>
        <end position="434"/>
    </location>
</feature>
<dbReference type="Pfam" id="PF24878">
    <property type="entry name" value="YkcB_C"/>
    <property type="match status" value="1"/>
</dbReference>
<feature type="transmembrane region" description="Helical" evidence="8">
    <location>
        <begin position="101"/>
        <end position="125"/>
    </location>
</feature>
<evidence type="ECO:0000256" key="5">
    <source>
        <dbReference type="ARBA" id="ARBA00022692"/>
    </source>
</evidence>
<protein>
    <submittedName>
        <fullName evidence="11">ArnT family glycosyltransferase</fullName>
        <ecNumber evidence="11">2.4.-.-</ecNumber>
    </submittedName>
</protein>
<reference evidence="11 12" key="1">
    <citation type="submission" date="2024-10" db="EMBL/GenBank/DDBJ databases">
        <title>The Natural Products Discovery Center: Release of the First 8490 Sequenced Strains for Exploring Actinobacteria Biosynthetic Diversity.</title>
        <authorList>
            <person name="Kalkreuter E."/>
            <person name="Kautsar S.A."/>
            <person name="Yang D."/>
            <person name="Bader C.D."/>
            <person name="Teijaro C.N."/>
            <person name="Fluegel L."/>
            <person name="Davis C.M."/>
            <person name="Simpson J.R."/>
            <person name="Lauterbach L."/>
            <person name="Steele A.D."/>
            <person name="Gui C."/>
            <person name="Meng S."/>
            <person name="Li G."/>
            <person name="Viehrig K."/>
            <person name="Ye F."/>
            <person name="Su P."/>
            <person name="Kiefer A.F."/>
            <person name="Nichols A."/>
            <person name="Cepeda A.J."/>
            <person name="Yan W."/>
            <person name="Fan B."/>
            <person name="Jiang Y."/>
            <person name="Adhikari A."/>
            <person name="Zheng C.-J."/>
            <person name="Schuster L."/>
            <person name="Cowan T.M."/>
            <person name="Smanski M.J."/>
            <person name="Chevrette M.G."/>
            <person name="De Carvalho L.P.S."/>
            <person name="Shen B."/>
        </authorList>
    </citation>
    <scope>NUCLEOTIDE SEQUENCE [LARGE SCALE GENOMIC DNA]</scope>
    <source>
        <strain evidence="11 12">NPDC019626</strain>
    </source>
</reference>
<feature type="transmembrane region" description="Helical" evidence="8">
    <location>
        <begin position="31"/>
        <end position="48"/>
    </location>
</feature>
<feature type="transmembrane region" description="Helical" evidence="8">
    <location>
        <begin position="231"/>
        <end position="252"/>
    </location>
</feature>
<accession>A0ABW7WBS4</accession>
<feature type="transmembrane region" description="Helical" evidence="8">
    <location>
        <begin position="360"/>
        <end position="379"/>
    </location>
</feature>
<feature type="transmembrane region" description="Helical" evidence="8">
    <location>
        <begin position="446"/>
        <end position="464"/>
    </location>
</feature>
<organism evidence="11 12">
    <name type="scientific">Nocardia beijingensis</name>
    <dbReference type="NCBI Taxonomy" id="95162"/>
    <lineage>
        <taxon>Bacteria</taxon>
        <taxon>Bacillati</taxon>
        <taxon>Actinomycetota</taxon>
        <taxon>Actinomycetes</taxon>
        <taxon>Mycobacteriales</taxon>
        <taxon>Nocardiaceae</taxon>
        <taxon>Nocardia</taxon>
    </lineage>
</organism>
<dbReference type="Pfam" id="PF13231">
    <property type="entry name" value="PMT_2"/>
    <property type="match status" value="1"/>
</dbReference>
<name>A0ABW7WBS4_9NOCA</name>
<keyword evidence="6 8" id="KW-1133">Transmembrane helix</keyword>
<evidence type="ECO:0000256" key="6">
    <source>
        <dbReference type="ARBA" id="ARBA00022989"/>
    </source>
</evidence>
<proteinExistence type="predicted"/>
<keyword evidence="2" id="KW-1003">Cell membrane</keyword>
<comment type="caution">
    <text evidence="11">The sequence shown here is derived from an EMBL/GenBank/DDBJ whole genome shotgun (WGS) entry which is preliminary data.</text>
</comment>
<sequence length="676" mass="70828">MTAIPAEAAVPDANPIAIPAQLPPARPRDRVGLAALLAGTAAAYLWHITVNGMGNGFYAAAAWSGARDWKAVLFGSLDPGNFITVDKPPVSQWVMGLSGRLFGFGSASMLAPQALMAVAAVALMYAMVTRATASRAAGLLAGAVLAATPVVALMFRFNNPDAVMVLLMTTGAYCTLRAARQASVRWLMLAGIALGFAFLTKMLEGLMVLPALALTYLIVAPISMRNRLLHLSAAAAALVVSSGWYVLLTVLWPATERPYLAGSTNNTFMDLVLGYNGFARFLGHNHHGADRFALPPGYEMPQAAGHAGGGFAGFSGPGPARLFTGEIGFEISWLLPAALLAFALVLLSRLRAPRTDPVRAAALAFGVWLIVDGIAFTVMRGGMHAYYTLAIGPAVAGMFAVGVAEMWRRRSEAFGRVGAAALVLTSGLWAFVLLNRNPGWLPPLRWTLVVITLAAGLGLAAAAFPAGARRVRTRAVSVLVAVGVLAGIGGSTAYAAATLPQAHTGGSPTVGPARRAADPANDVRREVTAFVDGEVEPQLAALLRATSTPWSAAVDRSSVAASLELASHTPVVAIGGFTSDDPVPSLDDFQTMVRTHQLTYYLAQEVRLPDSWRVRDLSPGAGTDIPDNGWWRPAGHKDIADWVAAHYNAVHIGNVAVYDLTAPSCAQSSSPTVCAK</sequence>
<feature type="transmembrane region" description="Helical" evidence="8">
    <location>
        <begin position="331"/>
        <end position="348"/>
    </location>
</feature>
<dbReference type="InterPro" id="IPR038731">
    <property type="entry name" value="RgtA/B/C-like"/>
</dbReference>
<evidence type="ECO:0000256" key="8">
    <source>
        <dbReference type="SAM" id="Phobius"/>
    </source>
</evidence>
<evidence type="ECO:0000256" key="7">
    <source>
        <dbReference type="ARBA" id="ARBA00023136"/>
    </source>
</evidence>
<feature type="transmembrane region" description="Helical" evidence="8">
    <location>
        <begin position="137"/>
        <end position="156"/>
    </location>
</feature>
<keyword evidence="3 11" id="KW-0328">Glycosyltransferase</keyword>
<evidence type="ECO:0000256" key="3">
    <source>
        <dbReference type="ARBA" id="ARBA00022676"/>
    </source>
</evidence>
<keyword evidence="5 8" id="KW-0812">Transmembrane</keyword>
<feature type="domain" description="Glycosyltransferase RgtA/B/C/D-like" evidence="9">
    <location>
        <begin position="86"/>
        <end position="242"/>
    </location>
</feature>
<keyword evidence="12" id="KW-1185">Reference proteome</keyword>
<gene>
    <name evidence="11" type="ORF">ACH47G_06760</name>
</gene>
<dbReference type="InterPro" id="IPR056785">
    <property type="entry name" value="YkcA/B-like_C"/>
</dbReference>
<dbReference type="PANTHER" id="PTHR33908:SF3">
    <property type="entry name" value="UNDECAPRENYL PHOSPHATE-ALPHA-4-AMINO-4-DEOXY-L-ARABINOSE ARABINOSYL TRANSFERASE"/>
    <property type="match status" value="1"/>
</dbReference>
<dbReference type="RefSeq" id="WP_396945293.1">
    <property type="nucleotide sequence ID" value="NZ_JBIRXV010000001.1"/>
</dbReference>
<feature type="transmembrane region" description="Helical" evidence="8">
    <location>
        <begin position="385"/>
        <end position="407"/>
    </location>
</feature>
<dbReference type="InterPro" id="IPR050297">
    <property type="entry name" value="LipidA_mod_glycosyltrf_83"/>
</dbReference>
<evidence type="ECO:0000256" key="1">
    <source>
        <dbReference type="ARBA" id="ARBA00004651"/>
    </source>
</evidence>
<evidence type="ECO:0000259" key="9">
    <source>
        <dbReference type="Pfam" id="PF13231"/>
    </source>
</evidence>
<dbReference type="PANTHER" id="PTHR33908">
    <property type="entry name" value="MANNOSYLTRANSFERASE YKCB-RELATED"/>
    <property type="match status" value="1"/>
</dbReference>
<feature type="domain" description="Putative mannosyltransferase YkcA/B-like C-terminal" evidence="10">
    <location>
        <begin position="545"/>
        <end position="605"/>
    </location>
</feature>
<evidence type="ECO:0000256" key="4">
    <source>
        <dbReference type="ARBA" id="ARBA00022679"/>
    </source>
</evidence>
<comment type="subcellular location">
    <subcellularLocation>
        <location evidence="1">Cell membrane</location>
        <topology evidence="1">Multi-pass membrane protein</topology>
    </subcellularLocation>
</comment>
<evidence type="ECO:0000256" key="2">
    <source>
        <dbReference type="ARBA" id="ARBA00022475"/>
    </source>
</evidence>
<dbReference type="EC" id="2.4.-.-" evidence="11"/>
<dbReference type="EMBL" id="JBIRXV010000001">
    <property type="protein sequence ID" value="MFI2320172.1"/>
    <property type="molecule type" value="Genomic_DNA"/>
</dbReference>
<feature type="transmembrane region" description="Helical" evidence="8">
    <location>
        <begin position="206"/>
        <end position="224"/>
    </location>
</feature>
<keyword evidence="7 8" id="KW-0472">Membrane</keyword>
<evidence type="ECO:0000259" key="10">
    <source>
        <dbReference type="Pfam" id="PF24878"/>
    </source>
</evidence>
<dbReference type="GO" id="GO:0016757">
    <property type="term" value="F:glycosyltransferase activity"/>
    <property type="evidence" value="ECO:0007669"/>
    <property type="project" value="UniProtKB-KW"/>
</dbReference>
<feature type="transmembrane region" description="Helical" evidence="8">
    <location>
        <begin position="476"/>
        <end position="497"/>
    </location>
</feature>
<evidence type="ECO:0000313" key="12">
    <source>
        <dbReference type="Proteomes" id="UP001611450"/>
    </source>
</evidence>